<dbReference type="GO" id="GO:0016746">
    <property type="term" value="F:acyltransferase activity"/>
    <property type="evidence" value="ECO:0007669"/>
    <property type="project" value="UniProtKB-KW"/>
</dbReference>
<accession>A0ABW5V2W5</accession>
<dbReference type="Pfam" id="PF18467">
    <property type="entry name" value="DUF5613"/>
    <property type="match status" value="1"/>
</dbReference>
<comment type="caution">
    <text evidence="2">The sequence shown here is derived from an EMBL/GenBank/DDBJ whole genome shotgun (WGS) entry which is preliminary data.</text>
</comment>
<dbReference type="InterPro" id="IPR016181">
    <property type="entry name" value="Acyl_CoA_acyltransferase"/>
</dbReference>
<dbReference type="EMBL" id="JBHUNA010000007">
    <property type="protein sequence ID" value="MFD2760196.1"/>
    <property type="molecule type" value="Genomic_DNA"/>
</dbReference>
<gene>
    <name evidence="2" type="ORF">ACFSUO_04310</name>
</gene>
<protein>
    <submittedName>
        <fullName evidence="2">GNAT family N-acetyltransferase</fullName>
        <ecNumber evidence="2">2.3.1.-</ecNumber>
    </submittedName>
</protein>
<keyword evidence="3" id="KW-1185">Reference proteome</keyword>
<keyword evidence="2" id="KW-0012">Acyltransferase</keyword>
<dbReference type="EC" id="2.3.1.-" evidence="2"/>
<dbReference type="Gene3D" id="3.40.630.30">
    <property type="match status" value="1"/>
</dbReference>
<organism evidence="2 3">
    <name type="scientific">Lentibacillus juripiscarius</name>
    <dbReference type="NCBI Taxonomy" id="257446"/>
    <lineage>
        <taxon>Bacteria</taxon>
        <taxon>Bacillati</taxon>
        <taxon>Bacillota</taxon>
        <taxon>Bacilli</taxon>
        <taxon>Bacillales</taxon>
        <taxon>Bacillaceae</taxon>
        <taxon>Lentibacillus</taxon>
    </lineage>
</organism>
<dbReference type="InterPro" id="IPR040549">
    <property type="entry name" value="DUF5613"/>
</dbReference>
<dbReference type="PROSITE" id="PS51186">
    <property type="entry name" value="GNAT"/>
    <property type="match status" value="1"/>
</dbReference>
<proteinExistence type="predicted"/>
<evidence type="ECO:0000313" key="2">
    <source>
        <dbReference type="EMBL" id="MFD2760196.1"/>
    </source>
</evidence>
<dbReference type="InterPro" id="IPR000182">
    <property type="entry name" value="GNAT_dom"/>
</dbReference>
<dbReference type="SUPFAM" id="SSF55729">
    <property type="entry name" value="Acyl-CoA N-acyltransferases (Nat)"/>
    <property type="match status" value="1"/>
</dbReference>
<dbReference type="Proteomes" id="UP001597502">
    <property type="component" value="Unassembled WGS sequence"/>
</dbReference>
<name>A0ABW5V2W5_9BACI</name>
<dbReference type="CDD" id="cd04301">
    <property type="entry name" value="NAT_SF"/>
    <property type="match status" value="1"/>
</dbReference>
<sequence length="250" mass="29252">MGMPTFGNILTIGHVQAENELYKHYHYPEMLIRYDSNFIAFKRMPSIHEFKETEEFLKAFHLVHNQSHLKFEFPDNEKPDEGLCQYFKDSGYDVGWLELYFIRPHDFLGSGKHAAITVSEVTERNLNDFIDLQYETDKQNGETFAEGKVDLNRQQFEDEKFIKVLAYYGGAPAGTMNVIVSDKFVEIDDLAVQEVFRRKGIGSQLQQFVMDRFPDHTVILVADGEDTPKEMYQRQRYKCAGFKYEVQRID</sequence>
<reference evidence="3" key="1">
    <citation type="journal article" date="2019" name="Int. J. Syst. Evol. Microbiol.">
        <title>The Global Catalogue of Microorganisms (GCM) 10K type strain sequencing project: providing services to taxonomists for standard genome sequencing and annotation.</title>
        <authorList>
            <consortium name="The Broad Institute Genomics Platform"/>
            <consortium name="The Broad Institute Genome Sequencing Center for Infectious Disease"/>
            <person name="Wu L."/>
            <person name="Ma J."/>
        </authorList>
    </citation>
    <scope>NUCLEOTIDE SEQUENCE [LARGE SCALE GENOMIC DNA]</scope>
    <source>
        <strain evidence="3">TISTR 1535</strain>
    </source>
</reference>
<evidence type="ECO:0000313" key="3">
    <source>
        <dbReference type="Proteomes" id="UP001597502"/>
    </source>
</evidence>
<keyword evidence="2" id="KW-0808">Transferase</keyword>
<feature type="domain" description="N-acetyltransferase" evidence="1">
    <location>
        <begin position="116"/>
        <end position="250"/>
    </location>
</feature>
<dbReference type="RefSeq" id="WP_382391440.1">
    <property type="nucleotide sequence ID" value="NZ_JBHUNA010000007.1"/>
</dbReference>
<dbReference type="Pfam" id="PF00583">
    <property type="entry name" value="Acetyltransf_1"/>
    <property type="match status" value="1"/>
</dbReference>
<evidence type="ECO:0000259" key="1">
    <source>
        <dbReference type="PROSITE" id="PS51186"/>
    </source>
</evidence>